<evidence type="ECO:0000256" key="4">
    <source>
        <dbReference type="SAM" id="SignalP"/>
    </source>
</evidence>
<sequence length="393" mass="43427">MISKRRFLTASLAAAPAALGLASTSAAAEPPPTPQASQTPPPPSPRDLARGVIRDARKIVRKDGIEELRPIVLGGVTQWISVRGRDRRNPILLFIHGGPGSTEMPGSWLYQSAWEDYFTVVQWDQRAAGKSAASNDQAAVVPTVTVERMTADGEELVAHLRRHYGKRKIFVLGHSWGTVIGMNLAVRRPEWLHAYIGSGQMIHMQAAERIGYDFALREAKADGHETAVRELEAIAPYPKPDGSLTFNDIVTQRNWVIHYGGLTAGRSDFAYEINARRISPDYTDADLKAGADNGVNLVRLLPELEKLDYRPVTKLDCPVFMFLGRRDYQTPSQIPAEWLERVKAPAKKAVWFEHSAHMSHIEQPGRFLLKLVQDVRPIAVKAGDAAPDDAPGL</sequence>
<dbReference type="GO" id="GO:0008233">
    <property type="term" value="F:peptidase activity"/>
    <property type="evidence" value="ECO:0007669"/>
    <property type="project" value="InterPro"/>
</dbReference>
<keyword evidence="2 6" id="KW-0378">Hydrolase</keyword>
<keyword evidence="7" id="KW-1185">Reference proteome</keyword>
<dbReference type="PRINTS" id="PR00793">
    <property type="entry name" value="PROAMNOPTASE"/>
</dbReference>
<gene>
    <name evidence="6" type="ORF">CSW64_15005</name>
</gene>
<evidence type="ECO:0000256" key="3">
    <source>
        <dbReference type="SAM" id="MobiDB-lite"/>
    </source>
</evidence>
<dbReference type="Proteomes" id="UP000228945">
    <property type="component" value="Chromosome"/>
</dbReference>
<feature type="signal peptide" evidence="4">
    <location>
        <begin position="1"/>
        <end position="28"/>
    </location>
</feature>
<dbReference type="InterPro" id="IPR050228">
    <property type="entry name" value="Carboxylesterase_BioH"/>
</dbReference>
<comment type="similarity">
    <text evidence="1">Belongs to the peptidase S33 family.</text>
</comment>
<dbReference type="EMBL" id="CP024201">
    <property type="protein sequence ID" value="ATQ43611.1"/>
    <property type="molecule type" value="Genomic_DNA"/>
</dbReference>
<dbReference type="InterPro" id="IPR006311">
    <property type="entry name" value="TAT_signal"/>
</dbReference>
<feature type="compositionally biased region" description="Pro residues" evidence="3">
    <location>
        <begin position="29"/>
        <end position="45"/>
    </location>
</feature>
<evidence type="ECO:0000256" key="1">
    <source>
        <dbReference type="ARBA" id="ARBA00010088"/>
    </source>
</evidence>
<dbReference type="PANTHER" id="PTHR43194:SF2">
    <property type="entry name" value="PEROXISOMAL MEMBRANE PROTEIN LPX1"/>
    <property type="match status" value="1"/>
</dbReference>
<keyword evidence="4" id="KW-0732">Signal</keyword>
<protein>
    <submittedName>
        <fullName evidence="6">Alpha/beta hydrolase</fullName>
    </submittedName>
</protein>
<dbReference type="Gene3D" id="3.40.50.1820">
    <property type="entry name" value="alpha/beta hydrolase"/>
    <property type="match status" value="1"/>
</dbReference>
<dbReference type="Pfam" id="PF12697">
    <property type="entry name" value="Abhydrolase_6"/>
    <property type="match status" value="1"/>
</dbReference>
<dbReference type="InterPro" id="IPR029058">
    <property type="entry name" value="AB_hydrolase_fold"/>
</dbReference>
<feature type="domain" description="AB hydrolase-1" evidence="5">
    <location>
        <begin position="92"/>
        <end position="367"/>
    </location>
</feature>
<evidence type="ECO:0000313" key="6">
    <source>
        <dbReference type="EMBL" id="ATQ43611.1"/>
    </source>
</evidence>
<evidence type="ECO:0000259" key="5">
    <source>
        <dbReference type="Pfam" id="PF12697"/>
    </source>
</evidence>
<evidence type="ECO:0000256" key="2">
    <source>
        <dbReference type="ARBA" id="ARBA00022801"/>
    </source>
</evidence>
<feature type="region of interest" description="Disordered" evidence="3">
    <location>
        <begin position="23"/>
        <end position="49"/>
    </location>
</feature>
<dbReference type="PANTHER" id="PTHR43194">
    <property type="entry name" value="HYDROLASE ALPHA/BETA FOLD FAMILY"/>
    <property type="match status" value="1"/>
</dbReference>
<reference evidence="6 7" key="1">
    <citation type="submission" date="2017-10" db="EMBL/GenBank/DDBJ databases">
        <title>Genome sequence of Caulobacter mirabilis FWC38.</title>
        <authorList>
            <person name="Fiebig A."/>
            <person name="Crosson S."/>
        </authorList>
    </citation>
    <scope>NUCLEOTIDE SEQUENCE [LARGE SCALE GENOMIC DNA]</scope>
    <source>
        <strain evidence="6 7">FWC 38</strain>
    </source>
</reference>
<proteinExistence type="inferred from homology"/>
<name>A0A2D2B046_9CAUL</name>
<organism evidence="6 7">
    <name type="scientific">Caulobacter mirabilis</name>
    <dbReference type="NCBI Taxonomy" id="69666"/>
    <lineage>
        <taxon>Bacteria</taxon>
        <taxon>Pseudomonadati</taxon>
        <taxon>Pseudomonadota</taxon>
        <taxon>Alphaproteobacteria</taxon>
        <taxon>Caulobacterales</taxon>
        <taxon>Caulobacteraceae</taxon>
        <taxon>Caulobacter</taxon>
    </lineage>
</organism>
<dbReference type="AlphaFoldDB" id="A0A2D2B046"/>
<dbReference type="SUPFAM" id="SSF53474">
    <property type="entry name" value="alpha/beta-Hydrolases"/>
    <property type="match status" value="1"/>
</dbReference>
<accession>A0A2D2B046</accession>
<dbReference type="OrthoDB" id="9796770at2"/>
<feature type="chain" id="PRO_5013911070" evidence="4">
    <location>
        <begin position="29"/>
        <end position="393"/>
    </location>
</feature>
<dbReference type="InterPro" id="IPR000073">
    <property type="entry name" value="AB_hydrolase_1"/>
</dbReference>
<dbReference type="KEGG" id="cmb:CSW64_15005"/>
<dbReference type="GO" id="GO:0006508">
    <property type="term" value="P:proteolysis"/>
    <property type="evidence" value="ECO:0007669"/>
    <property type="project" value="InterPro"/>
</dbReference>
<dbReference type="PROSITE" id="PS51318">
    <property type="entry name" value="TAT"/>
    <property type="match status" value="1"/>
</dbReference>
<dbReference type="InterPro" id="IPR002410">
    <property type="entry name" value="Peptidase_S33"/>
</dbReference>
<dbReference type="RefSeq" id="WP_099622860.1">
    <property type="nucleotide sequence ID" value="NZ_CP024201.1"/>
</dbReference>
<evidence type="ECO:0000313" key="7">
    <source>
        <dbReference type="Proteomes" id="UP000228945"/>
    </source>
</evidence>